<dbReference type="GO" id="GO:0008967">
    <property type="term" value="F:phosphoglycolate phosphatase activity"/>
    <property type="evidence" value="ECO:0007669"/>
    <property type="project" value="TreeGrafter"/>
</dbReference>
<dbReference type="Gene3D" id="1.10.150.240">
    <property type="entry name" value="Putative phosphatase, domain 2"/>
    <property type="match status" value="1"/>
</dbReference>
<gene>
    <name evidence="1" type="ORF">SAMN04488559_11468</name>
</gene>
<dbReference type="PANTHER" id="PTHR43434">
    <property type="entry name" value="PHOSPHOGLYCOLATE PHOSPHATASE"/>
    <property type="match status" value="1"/>
</dbReference>
<dbReference type="AlphaFoldDB" id="A0A1H9TM11"/>
<dbReference type="OrthoDB" id="9807630at2"/>
<proteinExistence type="predicted"/>
<dbReference type="SFLD" id="SFLDS00003">
    <property type="entry name" value="Haloacid_Dehalogenase"/>
    <property type="match status" value="1"/>
</dbReference>
<keyword evidence="2" id="KW-1185">Reference proteome</keyword>
<dbReference type="RefSeq" id="WP_092653151.1">
    <property type="nucleotide sequence ID" value="NZ_FOHA01000014.1"/>
</dbReference>
<dbReference type="Pfam" id="PF13419">
    <property type="entry name" value="HAD_2"/>
    <property type="match status" value="1"/>
</dbReference>
<dbReference type="GO" id="GO:0005829">
    <property type="term" value="C:cytosol"/>
    <property type="evidence" value="ECO:0007669"/>
    <property type="project" value="TreeGrafter"/>
</dbReference>
<organism evidence="1 2">
    <name type="scientific">Isobaculum melis</name>
    <dbReference type="NCBI Taxonomy" id="142588"/>
    <lineage>
        <taxon>Bacteria</taxon>
        <taxon>Bacillati</taxon>
        <taxon>Bacillota</taxon>
        <taxon>Bacilli</taxon>
        <taxon>Lactobacillales</taxon>
        <taxon>Carnobacteriaceae</taxon>
        <taxon>Isobaculum</taxon>
    </lineage>
</organism>
<dbReference type="InterPro" id="IPR023198">
    <property type="entry name" value="PGP-like_dom2"/>
</dbReference>
<dbReference type="PANTHER" id="PTHR43434:SF26">
    <property type="entry name" value="PYROPHOSPHATASE PPAX"/>
    <property type="match status" value="1"/>
</dbReference>
<dbReference type="PRINTS" id="PR00413">
    <property type="entry name" value="HADHALOGNASE"/>
</dbReference>
<dbReference type="InterPro" id="IPR041492">
    <property type="entry name" value="HAD_2"/>
</dbReference>
<dbReference type="InterPro" id="IPR006439">
    <property type="entry name" value="HAD-SF_hydro_IA"/>
</dbReference>
<dbReference type="EMBL" id="FOHA01000014">
    <property type="protein sequence ID" value="SER98138.1"/>
    <property type="molecule type" value="Genomic_DNA"/>
</dbReference>
<sequence>MIQTILFDWDGTLLNSNDLINQSNMHALNQYCEHQYTEDEVKPFNGPPLIQVYKEIYPEKAEEMLAAYRAFNGEHHDEMVHLFPNVATVLRALKKQGIMLGVVSTKRRKMVIKGIELFDLSDVFDVVIGGDSCPVHKPHADPILKGMSEIQAEKATTIMVGDNWQDIEAANNAGIRSVFVEWSQKSLADMEPYNPTVTIQTMDQLLELVKAENKEG</sequence>
<dbReference type="InterPro" id="IPR050155">
    <property type="entry name" value="HAD-like_hydrolase_sf"/>
</dbReference>
<dbReference type="NCBIfam" id="NF009804">
    <property type="entry name" value="PRK13288.1"/>
    <property type="match status" value="1"/>
</dbReference>
<protein>
    <submittedName>
        <fullName evidence="1">Pyrophosphatase PpaX</fullName>
    </submittedName>
</protein>
<dbReference type="SUPFAM" id="SSF56784">
    <property type="entry name" value="HAD-like"/>
    <property type="match status" value="1"/>
</dbReference>
<dbReference type="InterPro" id="IPR023214">
    <property type="entry name" value="HAD_sf"/>
</dbReference>
<name>A0A1H9TM11_9LACT</name>
<dbReference type="SFLD" id="SFLDG01129">
    <property type="entry name" value="C1.5:_HAD__Beta-PGM__Phosphata"/>
    <property type="match status" value="1"/>
</dbReference>
<reference evidence="1 2" key="1">
    <citation type="submission" date="2016-10" db="EMBL/GenBank/DDBJ databases">
        <authorList>
            <person name="de Groot N.N."/>
        </authorList>
    </citation>
    <scope>NUCLEOTIDE SEQUENCE [LARGE SCALE GENOMIC DNA]</scope>
    <source>
        <strain evidence="1 2">DSM 13760</strain>
    </source>
</reference>
<dbReference type="InterPro" id="IPR036412">
    <property type="entry name" value="HAD-like_sf"/>
</dbReference>
<dbReference type="FunFam" id="3.40.50.1000:FF:000022">
    <property type="entry name" value="Phosphoglycolate phosphatase"/>
    <property type="match status" value="1"/>
</dbReference>
<dbReference type="GO" id="GO:0006281">
    <property type="term" value="P:DNA repair"/>
    <property type="evidence" value="ECO:0007669"/>
    <property type="project" value="TreeGrafter"/>
</dbReference>
<accession>A0A1H9TM11</accession>
<dbReference type="Gene3D" id="3.40.50.1000">
    <property type="entry name" value="HAD superfamily/HAD-like"/>
    <property type="match status" value="1"/>
</dbReference>
<dbReference type="SFLD" id="SFLDG01135">
    <property type="entry name" value="C1.5.6:_HAD__Beta-PGM__Phospha"/>
    <property type="match status" value="1"/>
</dbReference>
<dbReference type="Proteomes" id="UP000198948">
    <property type="component" value="Unassembled WGS sequence"/>
</dbReference>
<dbReference type="NCBIfam" id="TIGR01509">
    <property type="entry name" value="HAD-SF-IA-v3"/>
    <property type="match status" value="1"/>
</dbReference>
<evidence type="ECO:0000313" key="2">
    <source>
        <dbReference type="Proteomes" id="UP000198948"/>
    </source>
</evidence>
<evidence type="ECO:0000313" key="1">
    <source>
        <dbReference type="EMBL" id="SER98138.1"/>
    </source>
</evidence>
<dbReference type="NCBIfam" id="TIGR01549">
    <property type="entry name" value="HAD-SF-IA-v1"/>
    <property type="match status" value="1"/>
</dbReference>
<dbReference type="STRING" id="142588.SAMN04488559_11468"/>